<dbReference type="PANTHER" id="PTHR43628:SF1">
    <property type="entry name" value="CHITIN SYNTHASE REGULATORY FACTOR 2-RELATED"/>
    <property type="match status" value="1"/>
</dbReference>
<gene>
    <name evidence="3" type="ORF">GLOIN_2v1883988</name>
</gene>
<dbReference type="AlphaFoldDB" id="A0A2P4P682"/>
<dbReference type="SUPFAM" id="SSF56112">
    <property type="entry name" value="Protein kinase-like (PK-like)"/>
    <property type="match status" value="1"/>
</dbReference>
<proteinExistence type="predicted"/>
<dbReference type="InterPro" id="IPR000719">
    <property type="entry name" value="Prot_kinase_dom"/>
</dbReference>
<name>A0A2P4P682_RHIID</name>
<dbReference type="InterPro" id="IPR011990">
    <property type="entry name" value="TPR-like_helical_dom_sf"/>
</dbReference>
<dbReference type="Pfam" id="PF08238">
    <property type="entry name" value="Sel1"/>
    <property type="match status" value="7"/>
</dbReference>
<dbReference type="Proteomes" id="UP000018888">
    <property type="component" value="Unassembled WGS sequence"/>
</dbReference>
<dbReference type="InterPro" id="IPR052945">
    <property type="entry name" value="Mitotic_Regulator"/>
</dbReference>
<dbReference type="VEuPathDB" id="FungiDB:RhiirFUN_021653"/>
<dbReference type="EMBL" id="AUPC02000366">
    <property type="protein sequence ID" value="POG60881.1"/>
    <property type="molecule type" value="Genomic_DNA"/>
</dbReference>
<evidence type="ECO:0000256" key="1">
    <source>
        <dbReference type="PROSITE-ProRule" id="PRU10141"/>
    </source>
</evidence>
<reference evidence="3 4" key="2">
    <citation type="journal article" date="2018" name="New Phytol.">
        <title>High intraspecific genome diversity in the model arbuscular mycorrhizal symbiont Rhizophagus irregularis.</title>
        <authorList>
            <person name="Chen E.C.H."/>
            <person name="Morin E."/>
            <person name="Beaudet D."/>
            <person name="Noel J."/>
            <person name="Yildirir G."/>
            <person name="Ndikumana S."/>
            <person name="Charron P."/>
            <person name="St-Onge C."/>
            <person name="Giorgi J."/>
            <person name="Kruger M."/>
            <person name="Marton T."/>
            <person name="Ropars J."/>
            <person name="Grigoriev I.V."/>
            <person name="Hainaut M."/>
            <person name="Henrissat B."/>
            <person name="Roux C."/>
            <person name="Martin F."/>
            <person name="Corradi N."/>
        </authorList>
    </citation>
    <scope>NUCLEOTIDE SEQUENCE [LARGE SCALE GENOMIC DNA]</scope>
    <source>
        <strain evidence="3 4">DAOM 197198</strain>
    </source>
</reference>
<dbReference type="InterPro" id="IPR017441">
    <property type="entry name" value="Protein_kinase_ATP_BS"/>
</dbReference>
<evidence type="ECO:0000313" key="3">
    <source>
        <dbReference type="EMBL" id="POG60881.1"/>
    </source>
</evidence>
<protein>
    <submittedName>
        <fullName evidence="3">Kinase-like domain-containing protein</fullName>
    </submittedName>
</protein>
<reference evidence="3 4" key="1">
    <citation type="journal article" date="2013" name="Proc. Natl. Acad. Sci. U.S.A.">
        <title>Genome of an arbuscular mycorrhizal fungus provides insight into the oldest plant symbiosis.</title>
        <authorList>
            <person name="Tisserant E."/>
            <person name="Malbreil M."/>
            <person name="Kuo A."/>
            <person name="Kohler A."/>
            <person name="Symeonidi A."/>
            <person name="Balestrini R."/>
            <person name="Charron P."/>
            <person name="Duensing N."/>
            <person name="Frei Dit Frey N."/>
            <person name="Gianinazzi-Pearson V."/>
            <person name="Gilbert L.B."/>
            <person name="Handa Y."/>
            <person name="Herr J.R."/>
            <person name="Hijri M."/>
            <person name="Koul R."/>
            <person name="Kawaguchi M."/>
            <person name="Krajinski F."/>
            <person name="Lammers P.J."/>
            <person name="Masclaux F.G."/>
            <person name="Murat C."/>
            <person name="Morin E."/>
            <person name="Ndikumana S."/>
            <person name="Pagni M."/>
            <person name="Petitpierre D."/>
            <person name="Requena N."/>
            <person name="Rosikiewicz P."/>
            <person name="Riley R."/>
            <person name="Saito K."/>
            <person name="San Clemente H."/>
            <person name="Shapiro H."/>
            <person name="van Tuinen D."/>
            <person name="Becard G."/>
            <person name="Bonfante P."/>
            <person name="Paszkowski U."/>
            <person name="Shachar-Hill Y.Y."/>
            <person name="Tuskan G.A."/>
            <person name="Young P.W."/>
            <person name="Sanders I.R."/>
            <person name="Henrissat B."/>
            <person name="Rensing S.A."/>
            <person name="Grigoriev I.V."/>
            <person name="Corradi N."/>
            <person name="Roux C."/>
            <person name="Martin F."/>
        </authorList>
    </citation>
    <scope>NUCLEOTIDE SEQUENCE [LARGE SCALE GENOMIC DNA]</scope>
    <source>
        <strain evidence="3 4">DAOM 197198</strain>
    </source>
</reference>
<dbReference type="PANTHER" id="PTHR43628">
    <property type="entry name" value="ACTIVATOR OF C KINASE PROTEIN 1-RELATED"/>
    <property type="match status" value="1"/>
</dbReference>
<dbReference type="PROSITE" id="PS50011">
    <property type="entry name" value="PROTEIN_KINASE_DOM"/>
    <property type="match status" value="1"/>
</dbReference>
<dbReference type="Pfam" id="PF07714">
    <property type="entry name" value="PK_Tyr_Ser-Thr"/>
    <property type="match status" value="1"/>
</dbReference>
<dbReference type="InterPro" id="IPR006597">
    <property type="entry name" value="Sel1-like"/>
</dbReference>
<accession>A0A2P4P682</accession>
<dbReference type="SMART" id="SM00671">
    <property type="entry name" value="SEL1"/>
    <property type="match status" value="7"/>
</dbReference>
<dbReference type="InterPro" id="IPR001245">
    <property type="entry name" value="Ser-Thr/Tyr_kinase_cat_dom"/>
</dbReference>
<dbReference type="SUPFAM" id="SSF81901">
    <property type="entry name" value="HCP-like"/>
    <property type="match status" value="2"/>
</dbReference>
<organism evidence="3 4">
    <name type="scientific">Rhizophagus irregularis (strain DAOM 181602 / DAOM 197198 / MUCL 43194)</name>
    <name type="common">Arbuscular mycorrhizal fungus</name>
    <name type="synonym">Glomus intraradices</name>
    <dbReference type="NCBI Taxonomy" id="747089"/>
    <lineage>
        <taxon>Eukaryota</taxon>
        <taxon>Fungi</taxon>
        <taxon>Fungi incertae sedis</taxon>
        <taxon>Mucoromycota</taxon>
        <taxon>Glomeromycotina</taxon>
        <taxon>Glomeromycetes</taxon>
        <taxon>Glomerales</taxon>
        <taxon>Glomeraceae</taxon>
        <taxon>Rhizophagus</taxon>
    </lineage>
</organism>
<sequence length="677" mass="77342">MSNSTEFNSNEWIDWIEEAIAKKHIKYYDYKHFNNIQEIGSGGFGKVYRANWKSLRNHLALKSFFNFNNITVKEIVNELNLQREVDFHENILRFCGITTANQDDNSKKYLLVMEYADSGTLRNYLSEHFDSLTWKNKLDLAFQLANAISCLHDEGIVHRDLHSNNILVHKNTIKLADFGLSKRIEESSNIQQNLFGRIAYIDPQAYNRKRDSNNKIQVYSLNKKSDIYSIGILLWEISSGRPPFHNDPHPCDVGLAMEIVRGLRENPILNTPVDYIKIYTDCWNYEPDNRPTVNHVIAKLDKIIQKENVQLSSEQKNNVEVPKNIIDNSLHGEMSQFIENFNNMSTEEIEPLISSSNNFNIMVNEIILHLENTEMIRKKHEVINYLNNHNKTPQEFYAWLLNNQNDSNSTFLLGVFNHFGIEVNVDEQKAFELYQNVANSGNVFGITSLGYCYVIGIGISVDQQKAFELYQEAANLGNPRGIFSLGYCYDNGIGTNIDKQKSFELYQKAANLGDSSGIFSLGHCYDNGIGTNIDKQKAFELYQKAANLGDSSGIFRLGYCYDNGIGTNINKQKAFELYQKAANLGNSGGIYNLGCCYKKGIGTDIDKQKAFELYQESANFGNSSAQYNLALMYENGEGIKKDINQATYWYNKSAEQGDQGAQNKLNKLNKRKWKIFV</sequence>
<dbReference type="GO" id="GO:0005524">
    <property type="term" value="F:ATP binding"/>
    <property type="evidence" value="ECO:0007669"/>
    <property type="project" value="UniProtKB-UniRule"/>
</dbReference>
<dbReference type="PROSITE" id="PS00107">
    <property type="entry name" value="PROTEIN_KINASE_ATP"/>
    <property type="match status" value="1"/>
</dbReference>
<keyword evidence="1" id="KW-0067">ATP-binding</keyword>
<dbReference type="Gene3D" id="1.25.40.10">
    <property type="entry name" value="Tetratricopeptide repeat domain"/>
    <property type="match status" value="1"/>
</dbReference>
<feature type="domain" description="Protein kinase" evidence="2">
    <location>
        <begin position="33"/>
        <end position="304"/>
    </location>
</feature>
<dbReference type="PRINTS" id="PR00109">
    <property type="entry name" value="TYRKINASE"/>
</dbReference>
<comment type="caution">
    <text evidence="3">The sequence shown here is derived from an EMBL/GenBank/DDBJ whole genome shotgun (WGS) entry which is preliminary data.</text>
</comment>
<dbReference type="InterPro" id="IPR011009">
    <property type="entry name" value="Kinase-like_dom_sf"/>
</dbReference>
<keyword evidence="4" id="KW-1185">Reference proteome</keyword>
<dbReference type="Gene3D" id="1.10.510.10">
    <property type="entry name" value="Transferase(Phosphotransferase) domain 1"/>
    <property type="match status" value="1"/>
</dbReference>
<dbReference type="GO" id="GO:0004672">
    <property type="term" value="F:protein kinase activity"/>
    <property type="evidence" value="ECO:0007669"/>
    <property type="project" value="InterPro"/>
</dbReference>
<evidence type="ECO:0000313" key="4">
    <source>
        <dbReference type="Proteomes" id="UP000018888"/>
    </source>
</evidence>
<evidence type="ECO:0000259" key="2">
    <source>
        <dbReference type="PROSITE" id="PS50011"/>
    </source>
</evidence>
<keyword evidence="1" id="KW-0547">Nucleotide-binding</keyword>
<feature type="binding site" evidence="1">
    <location>
        <position position="62"/>
    </location>
    <ligand>
        <name>ATP</name>
        <dbReference type="ChEBI" id="CHEBI:30616"/>
    </ligand>
</feature>